<accession>A0ABN2WDP0</accession>
<evidence type="ECO:0000313" key="4">
    <source>
        <dbReference type="EMBL" id="GAA2088391.1"/>
    </source>
</evidence>
<dbReference type="InterPro" id="IPR050194">
    <property type="entry name" value="Glycosyltransferase_grp1"/>
</dbReference>
<evidence type="ECO:0000259" key="3">
    <source>
        <dbReference type="Pfam" id="PF00534"/>
    </source>
</evidence>
<keyword evidence="5" id="KW-1185">Reference proteome</keyword>
<feature type="domain" description="Glycosyl transferase family 1" evidence="3">
    <location>
        <begin position="256"/>
        <end position="415"/>
    </location>
</feature>
<dbReference type="SUPFAM" id="SSF53756">
    <property type="entry name" value="UDP-Glycosyltransferase/glycogen phosphorylase"/>
    <property type="match status" value="1"/>
</dbReference>
<dbReference type="PANTHER" id="PTHR45947">
    <property type="entry name" value="SULFOQUINOVOSYL TRANSFERASE SQD2"/>
    <property type="match status" value="1"/>
</dbReference>
<organism evidence="4 5">
    <name type="scientific">Brevibacterium salitolerans</name>
    <dbReference type="NCBI Taxonomy" id="1403566"/>
    <lineage>
        <taxon>Bacteria</taxon>
        <taxon>Bacillati</taxon>
        <taxon>Actinomycetota</taxon>
        <taxon>Actinomycetes</taxon>
        <taxon>Micrococcales</taxon>
        <taxon>Brevibacteriaceae</taxon>
        <taxon>Brevibacterium</taxon>
    </lineage>
</organism>
<evidence type="ECO:0000256" key="2">
    <source>
        <dbReference type="SAM" id="MobiDB-lite"/>
    </source>
</evidence>
<evidence type="ECO:0000256" key="1">
    <source>
        <dbReference type="ARBA" id="ARBA00022679"/>
    </source>
</evidence>
<dbReference type="PANTHER" id="PTHR45947:SF14">
    <property type="entry name" value="SLL1723 PROTEIN"/>
    <property type="match status" value="1"/>
</dbReference>
<gene>
    <name evidence="4" type="ORF">GCM10009823_03450</name>
</gene>
<protein>
    <submittedName>
        <fullName evidence="4">Glycosyltransferase family 4 protein</fullName>
    </submittedName>
</protein>
<dbReference type="EMBL" id="BAAAPZ010000002">
    <property type="protein sequence ID" value="GAA2088391.1"/>
    <property type="molecule type" value="Genomic_DNA"/>
</dbReference>
<dbReference type="Proteomes" id="UP001500984">
    <property type="component" value="Unassembled WGS sequence"/>
</dbReference>
<feature type="region of interest" description="Disordered" evidence="2">
    <location>
        <begin position="437"/>
        <end position="473"/>
    </location>
</feature>
<dbReference type="CDD" id="cd03801">
    <property type="entry name" value="GT4_PimA-like"/>
    <property type="match status" value="1"/>
</dbReference>
<comment type="caution">
    <text evidence="4">The sequence shown here is derived from an EMBL/GenBank/DDBJ whole genome shotgun (WGS) entry which is preliminary data.</text>
</comment>
<evidence type="ECO:0000313" key="5">
    <source>
        <dbReference type="Proteomes" id="UP001500984"/>
    </source>
</evidence>
<dbReference type="InterPro" id="IPR001296">
    <property type="entry name" value="Glyco_trans_1"/>
</dbReference>
<reference evidence="4 5" key="1">
    <citation type="journal article" date="2019" name="Int. J. Syst. Evol. Microbiol.">
        <title>The Global Catalogue of Microorganisms (GCM) 10K type strain sequencing project: providing services to taxonomists for standard genome sequencing and annotation.</title>
        <authorList>
            <consortium name="The Broad Institute Genomics Platform"/>
            <consortium name="The Broad Institute Genome Sequencing Center for Infectious Disease"/>
            <person name="Wu L."/>
            <person name="Ma J."/>
        </authorList>
    </citation>
    <scope>NUCLEOTIDE SEQUENCE [LARGE SCALE GENOMIC DNA]</scope>
    <source>
        <strain evidence="4 5">JCM 15900</strain>
    </source>
</reference>
<proteinExistence type="predicted"/>
<sequence length="473" mass="49839">MRTDHLPAGSSSAVRPPAVRMPEAHSPSGQPLGAGPPSGRPTIGYVLKMYPRFSETFVVSEILAREARGESLVIFSLRPSTDTRFHPELARVQAPVIHVPRPSSAHGWWETWRTAGADPATAAGLVTALPALLEAAHDDAGQAVALAALARAHGVTHLHAHFASVATRVARLTGLIAGLPYSFTAHAKDIFHEDLDPELLRTALAGAHHAVTISEYNMAHLRSRFPDECGRLHLVRNGLELDRFEYAPRPAPAVPARVLAVGRLVEKKGFRHLIDAVDRLRAAGEEVTADIVGDGPLREELEADIAARGLGGAVSLLGPRTQEEVVRLLGSHDVFAAPFVVGADGNTDGLPTVLLEAMARGIRCVAADVTAVSEVIVTGETGWLVPSGDPAALARALAEAVHAGPSSLAQAERARVLVERRYDSRRQAAELAALVTEGSCGAEGSPATVGERGRPAGTDGPSGRRGAEERIPA</sequence>
<dbReference type="Gene3D" id="3.40.50.2000">
    <property type="entry name" value="Glycogen Phosphorylase B"/>
    <property type="match status" value="2"/>
</dbReference>
<feature type="region of interest" description="Disordered" evidence="2">
    <location>
        <begin position="1"/>
        <end position="38"/>
    </location>
</feature>
<keyword evidence="1" id="KW-0808">Transferase</keyword>
<name>A0ABN2WDP0_9MICO</name>
<dbReference type="Pfam" id="PF00534">
    <property type="entry name" value="Glycos_transf_1"/>
    <property type="match status" value="1"/>
</dbReference>